<evidence type="ECO:0000256" key="10">
    <source>
        <dbReference type="ARBA" id="ARBA00022801"/>
    </source>
</evidence>
<dbReference type="KEGG" id="otr:OTERR_05410"/>
<keyword evidence="8" id="KW-0949">S-adenosyl-L-methionine</keyword>
<comment type="catalytic activity">
    <reaction evidence="14 18">
        <text>Typically cleaves a -Gly-|-Phe- bond to release an N-terminal, basic peptide of 5-8 residues from type IV prepilin, and then N-methylates the new N-terminal amino group, the methyl donor being S-adenosyl-L-methionine.</text>
        <dbReference type="EC" id="3.4.23.43"/>
    </reaction>
</comment>
<evidence type="ECO:0000256" key="6">
    <source>
        <dbReference type="ARBA" id="ARBA00022670"/>
    </source>
</evidence>
<organism evidence="22 23">
    <name type="scientific">Oryzomicrobium terrae</name>
    <dbReference type="NCBI Taxonomy" id="1735038"/>
    <lineage>
        <taxon>Bacteria</taxon>
        <taxon>Pseudomonadati</taxon>
        <taxon>Pseudomonadota</taxon>
        <taxon>Betaproteobacteria</taxon>
        <taxon>Rhodocyclales</taxon>
        <taxon>Rhodocyclaceae</taxon>
        <taxon>Oryzomicrobium</taxon>
    </lineage>
</organism>
<dbReference type="GO" id="GO:0006465">
    <property type="term" value="P:signal peptide processing"/>
    <property type="evidence" value="ECO:0007669"/>
    <property type="project" value="TreeGrafter"/>
</dbReference>
<sequence>MDIATFFTHAPTAWIAFATVLGLLVGSFLNVVIHRLPLMMERDWQVQCAELRGETAPEQPSLTLSSPRSRCPSCGHGIHAWENIPIISWLLLRGKCSACAAPISMRYPLVEALTGLLTGLAAWHFGFTAMAAGAIVFTWALIALAGIDLDTQLLPDSITLPLLWLGLALALFPVFADLPSAVIGAMAGYLSLWSVYWLFKLLTGKEGMGYGDFKLLAALGAWMGWQMLPLVILLSSLVGAVVGIALILGAGRGRSVPIPFGPYLAAAGLIALYAGKALTNHYLALVL</sequence>
<feature type="domain" description="Prepilin type IV endopeptidase peptidase" evidence="20">
    <location>
        <begin position="135"/>
        <end position="244"/>
    </location>
</feature>
<evidence type="ECO:0000256" key="11">
    <source>
        <dbReference type="ARBA" id="ARBA00022989"/>
    </source>
</evidence>
<evidence type="ECO:0000256" key="19">
    <source>
        <dbReference type="SAM" id="Phobius"/>
    </source>
</evidence>
<keyword evidence="5 18" id="KW-0489">Methyltransferase</keyword>
<feature type="domain" description="Prepilin peptidase A24 N-terminal" evidence="21">
    <location>
        <begin position="20"/>
        <end position="125"/>
    </location>
</feature>
<dbReference type="InterPro" id="IPR010627">
    <property type="entry name" value="Prepilin_pept_A24_N"/>
</dbReference>
<evidence type="ECO:0000313" key="22">
    <source>
        <dbReference type="EMBL" id="QEL64017.1"/>
    </source>
</evidence>
<dbReference type="GO" id="GO:0004190">
    <property type="term" value="F:aspartic-type endopeptidase activity"/>
    <property type="evidence" value="ECO:0007669"/>
    <property type="project" value="UniProtKB-EC"/>
</dbReference>
<keyword evidence="4" id="KW-0997">Cell inner membrane</keyword>
<dbReference type="PANTHER" id="PTHR30487:SF0">
    <property type="entry name" value="PREPILIN LEADER PEPTIDASE_N-METHYLTRANSFERASE-RELATED"/>
    <property type="match status" value="1"/>
</dbReference>
<keyword evidence="3" id="KW-1003">Cell membrane</keyword>
<evidence type="ECO:0000256" key="12">
    <source>
        <dbReference type="ARBA" id="ARBA00023136"/>
    </source>
</evidence>
<dbReference type="EC" id="2.1.1.-" evidence="18"/>
<evidence type="ECO:0000256" key="16">
    <source>
        <dbReference type="ARBA" id="ARBA00071870"/>
    </source>
</evidence>
<evidence type="ECO:0000256" key="7">
    <source>
        <dbReference type="ARBA" id="ARBA00022679"/>
    </source>
</evidence>
<dbReference type="Proteomes" id="UP000323671">
    <property type="component" value="Chromosome"/>
</dbReference>
<proteinExistence type="inferred from homology"/>
<dbReference type="Pfam" id="PF01478">
    <property type="entry name" value="Peptidase_A24"/>
    <property type="match status" value="1"/>
</dbReference>
<feature type="transmembrane region" description="Helical" evidence="19">
    <location>
        <begin position="113"/>
        <end position="146"/>
    </location>
</feature>
<gene>
    <name evidence="22" type="primary">pilD</name>
    <name evidence="22" type="ORF">OTERR_05410</name>
</gene>
<comment type="function">
    <text evidence="18">Plays an essential role in type IV pili and type II pseudopili formation by proteolytically removing the leader sequence from substrate proteins and subsequently monomethylating the alpha-amino group of the newly exposed N-terminal phenylalanine.</text>
</comment>
<dbReference type="GO" id="GO:0005886">
    <property type="term" value="C:plasma membrane"/>
    <property type="evidence" value="ECO:0007669"/>
    <property type="project" value="UniProtKB-SubCell"/>
</dbReference>
<dbReference type="InterPro" id="IPR014032">
    <property type="entry name" value="Peptidase_A24A_bac"/>
</dbReference>
<keyword evidence="9 18" id="KW-0812">Transmembrane</keyword>
<evidence type="ECO:0000256" key="1">
    <source>
        <dbReference type="ARBA" id="ARBA00004429"/>
    </source>
</evidence>
<dbReference type="FunFam" id="1.20.120.1220:FF:000001">
    <property type="entry name" value="Type 4 prepilin-like proteins leader peptide-processing enzyme"/>
    <property type="match status" value="1"/>
</dbReference>
<keyword evidence="12 19" id="KW-0472">Membrane</keyword>
<evidence type="ECO:0000256" key="14">
    <source>
        <dbReference type="ARBA" id="ARBA00050401"/>
    </source>
</evidence>
<comment type="subcellular location">
    <subcellularLocation>
        <location evidence="1">Cell inner membrane</location>
        <topology evidence="1">Multi-pass membrane protein</topology>
    </subcellularLocation>
    <subcellularLocation>
        <location evidence="18">Cell membrane</location>
        <topology evidence="18">Multi-pass membrane protein</topology>
    </subcellularLocation>
</comment>
<dbReference type="Gene3D" id="1.20.120.1220">
    <property type="match status" value="1"/>
</dbReference>
<keyword evidence="10 18" id="KW-0378">Hydrolase</keyword>
<feature type="transmembrane region" description="Helical" evidence="19">
    <location>
        <begin position="219"/>
        <end position="248"/>
    </location>
</feature>
<evidence type="ECO:0000256" key="15">
    <source>
        <dbReference type="ARBA" id="ARBA00067082"/>
    </source>
</evidence>
<evidence type="ECO:0000256" key="2">
    <source>
        <dbReference type="ARBA" id="ARBA00005801"/>
    </source>
</evidence>
<evidence type="ECO:0000256" key="4">
    <source>
        <dbReference type="ARBA" id="ARBA00022519"/>
    </source>
</evidence>
<dbReference type="PANTHER" id="PTHR30487">
    <property type="entry name" value="TYPE 4 PREPILIN-LIKE PROTEINS LEADER PEPTIDE-PROCESSING ENZYME"/>
    <property type="match status" value="1"/>
</dbReference>
<dbReference type="GO" id="GO:0008168">
    <property type="term" value="F:methyltransferase activity"/>
    <property type="evidence" value="ECO:0007669"/>
    <property type="project" value="UniProtKB-KW"/>
</dbReference>
<evidence type="ECO:0000256" key="17">
    <source>
        <dbReference type="RuleBase" id="RU003793"/>
    </source>
</evidence>
<evidence type="ECO:0000313" key="23">
    <source>
        <dbReference type="Proteomes" id="UP000323671"/>
    </source>
</evidence>
<keyword evidence="6 18" id="KW-0645">Protease</keyword>
<keyword evidence="7 18" id="KW-0808">Transferase</keyword>
<comment type="similarity">
    <text evidence="2 17">Belongs to the peptidase A24 family.</text>
</comment>
<dbReference type="PRINTS" id="PR00864">
    <property type="entry name" value="PREPILNPTASE"/>
</dbReference>
<feature type="transmembrane region" description="Helical" evidence="19">
    <location>
        <begin position="260"/>
        <end position="278"/>
    </location>
</feature>
<evidence type="ECO:0000256" key="8">
    <source>
        <dbReference type="ARBA" id="ARBA00022691"/>
    </source>
</evidence>
<dbReference type="RefSeq" id="WP_149424782.1">
    <property type="nucleotide sequence ID" value="NZ_CP022579.1"/>
</dbReference>
<feature type="transmembrane region" description="Helical" evidence="19">
    <location>
        <begin position="12"/>
        <end position="33"/>
    </location>
</feature>
<accession>A0A5C1E6S9</accession>
<feature type="transmembrane region" description="Helical" evidence="19">
    <location>
        <begin position="182"/>
        <end position="199"/>
    </location>
</feature>
<evidence type="ECO:0000256" key="18">
    <source>
        <dbReference type="RuleBase" id="RU003794"/>
    </source>
</evidence>
<name>A0A5C1E6S9_9RHOO</name>
<evidence type="ECO:0000256" key="13">
    <source>
        <dbReference type="ARBA" id="ARBA00023268"/>
    </source>
</evidence>
<dbReference type="InterPro" id="IPR050882">
    <property type="entry name" value="Prepilin_peptidase/N-MTase"/>
</dbReference>
<dbReference type="GO" id="GO:0032259">
    <property type="term" value="P:methylation"/>
    <property type="evidence" value="ECO:0007669"/>
    <property type="project" value="UniProtKB-KW"/>
</dbReference>
<keyword evidence="23" id="KW-1185">Reference proteome</keyword>
<evidence type="ECO:0000256" key="5">
    <source>
        <dbReference type="ARBA" id="ARBA00022603"/>
    </source>
</evidence>
<evidence type="ECO:0000259" key="20">
    <source>
        <dbReference type="Pfam" id="PF01478"/>
    </source>
</evidence>
<evidence type="ECO:0000256" key="3">
    <source>
        <dbReference type="ARBA" id="ARBA00022475"/>
    </source>
</evidence>
<reference evidence="22 23" key="1">
    <citation type="submission" date="2017-07" db="EMBL/GenBank/DDBJ databases">
        <title>Complete genome sequence of Oryzomicrobium terrae TPP412.</title>
        <authorList>
            <person name="Chiu L.-W."/>
            <person name="Lo K.-J."/>
            <person name="Tsai Y.-M."/>
            <person name="Lin S.-S."/>
            <person name="Kuo C.-H."/>
            <person name="Liu C.-T."/>
        </authorList>
    </citation>
    <scope>NUCLEOTIDE SEQUENCE [LARGE SCALE GENOMIC DNA]</scope>
    <source>
        <strain evidence="22 23">TPP412</strain>
    </source>
</reference>
<keyword evidence="11 19" id="KW-1133">Transmembrane helix</keyword>
<protein>
    <recommendedName>
        <fullName evidence="16 18">Prepilin leader peptidase/N-methyltransferase</fullName>
        <ecNumber evidence="18">2.1.1.-</ecNumber>
        <ecNumber evidence="15 18">3.4.23.43</ecNumber>
    </recommendedName>
</protein>
<dbReference type="EC" id="3.4.23.43" evidence="15 18"/>
<dbReference type="AlphaFoldDB" id="A0A5C1E6S9"/>
<evidence type="ECO:0000256" key="9">
    <source>
        <dbReference type="ARBA" id="ARBA00022692"/>
    </source>
</evidence>
<feature type="transmembrane region" description="Helical" evidence="19">
    <location>
        <begin position="158"/>
        <end position="175"/>
    </location>
</feature>
<keyword evidence="13 18" id="KW-0511">Multifunctional enzyme</keyword>
<dbReference type="Pfam" id="PF06750">
    <property type="entry name" value="A24_N_bact"/>
    <property type="match status" value="1"/>
</dbReference>
<evidence type="ECO:0000259" key="21">
    <source>
        <dbReference type="Pfam" id="PF06750"/>
    </source>
</evidence>
<dbReference type="InterPro" id="IPR000045">
    <property type="entry name" value="Prepilin_IV_endopep_pep"/>
</dbReference>
<dbReference type="EMBL" id="CP022579">
    <property type="protein sequence ID" value="QEL64017.1"/>
    <property type="molecule type" value="Genomic_DNA"/>
</dbReference>